<evidence type="ECO:0000313" key="2">
    <source>
        <dbReference type="Proteomes" id="UP000195402"/>
    </source>
</evidence>
<dbReference type="AlphaFoldDB" id="A0A200PY97"/>
<proteinExistence type="predicted"/>
<dbReference type="Proteomes" id="UP000195402">
    <property type="component" value="Unassembled WGS sequence"/>
</dbReference>
<name>A0A200PY97_MACCD</name>
<gene>
    <name evidence="1" type="ORF">BVC80_7201g2</name>
</gene>
<organism evidence="1 2">
    <name type="scientific">Macleaya cordata</name>
    <name type="common">Five-seeded plume-poppy</name>
    <name type="synonym">Bocconia cordata</name>
    <dbReference type="NCBI Taxonomy" id="56857"/>
    <lineage>
        <taxon>Eukaryota</taxon>
        <taxon>Viridiplantae</taxon>
        <taxon>Streptophyta</taxon>
        <taxon>Embryophyta</taxon>
        <taxon>Tracheophyta</taxon>
        <taxon>Spermatophyta</taxon>
        <taxon>Magnoliopsida</taxon>
        <taxon>Ranunculales</taxon>
        <taxon>Papaveraceae</taxon>
        <taxon>Papaveroideae</taxon>
        <taxon>Macleaya</taxon>
    </lineage>
</organism>
<accession>A0A200PY97</accession>
<dbReference type="InParanoid" id="A0A200PY97"/>
<dbReference type="EMBL" id="MVGT01003812">
    <property type="protein sequence ID" value="OVA03171.1"/>
    <property type="molecule type" value="Genomic_DNA"/>
</dbReference>
<reference evidence="1 2" key="1">
    <citation type="journal article" date="2017" name="Mol. Plant">
        <title>The Genome of Medicinal Plant Macleaya cordata Provides New Insights into Benzylisoquinoline Alkaloids Metabolism.</title>
        <authorList>
            <person name="Liu X."/>
            <person name="Liu Y."/>
            <person name="Huang P."/>
            <person name="Ma Y."/>
            <person name="Qing Z."/>
            <person name="Tang Q."/>
            <person name="Cao H."/>
            <person name="Cheng P."/>
            <person name="Zheng Y."/>
            <person name="Yuan Z."/>
            <person name="Zhou Y."/>
            <person name="Liu J."/>
            <person name="Tang Z."/>
            <person name="Zhuo Y."/>
            <person name="Zhang Y."/>
            <person name="Yu L."/>
            <person name="Huang J."/>
            <person name="Yang P."/>
            <person name="Peng Q."/>
            <person name="Zhang J."/>
            <person name="Jiang W."/>
            <person name="Zhang Z."/>
            <person name="Lin K."/>
            <person name="Ro D.K."/>
            <person name="Chen X."/>
            <person name="Xiong X."/>
            <person name="Shang Y."/>
            <person name="Huang S."/>
            <person name="Zeng J."/>
        </authorList>
    </citation>
    <scope>NUCLEOTIDE SEQUENCE [LARGE SCALE GENOMIC DNA]</scope>
    <source>
        <strain evidence="2">cv. BLH2017</strain>
        <tissue evidence="1">Root</tissue>
    </source>
</reference>
<keyword evidence="2" id="KW-1185">Reference proteome</keyword>
<comment type="caution">
    <text evidence="1">The sequence shown here is derived from an EMBL/GenBank/DDBJ whole genome shotgun (WGS) entry which is preliminary data.</text>
</comment>
<evidence type="ECO:0000313" key="1">
    <source>
        <dbReference type="EMBL" id="OVA03171.1"/>
    </source>
</evidence>
<protein>
    <submittedName>
        <fullName evidence="1">Uncharacterized protein</fullName>
    </submittedName>
</protein>
<sequence>MDKNIIIDVMEEQRAKAFATVNTMNKVLLKKIGVPLLLLLLSLMFPPGTVKAAANATVAMRIATTVHD</sequence>